<dbReference type="RefSeq" id="WP_106161046.1">
    <property type="nucleotide sequence ID" value="NZ_PVTT01000002.1"/>
</dbReference>
<dbReference type="PROSITE" id="PS51257">
    <property type="entry name" value="PROKAR_LIPOPROTEIN"/>
    <property type="match status" value="1"/>
</dbReference>
<gene>
    <name evidence="2" type="ORF">BCF33_2324</name>
</gene>
<proteinExistence type="predicted"/>
<evidence type="ECO:0000313" key="2">
    <source>
        <dbReference type="EMBL" id="PRY93456.1"/>
    </source>
</evidence>
<name>A0A2T0X3C9_9RHOB</name>
<feature type="chain" id="PRO_5015568955" description="Lipoprotein" evidence="1">
    <location>
        <begin position="18"/>
        <end position="86"/>
    </location>
</feature>
<evidence type="ECO:0000256" key="1">
    <source>
        <dbReference type="SAM" id="SignalP"/>
    </source>
</evidence>
<protein>
    <recommendedName>
        <fullName evidence="4">Lipoprotein</fullName>
    </recommendedName>
</protein>
<feature type="signal peptide" evidence="1">
    <location>
        <begin position="1"/>
        <end position="17"/>
    </location>
</feature>
<dbReference type="AlphaFoldDB" id="A0A2T0X3C9"/>
<accession>A0A2T0X3C9</accession>
<dbReference type="EMBL" id="PVTT01000002">
    <property type="protein sequence ID" value="PRY93456.1"/>
    <property type="molecule type" value="Genomic_DNA"/>
</dbReference>
<organism evidence="2 3">
    <name type="scientific">Hasllibacter halocynthiae</name>
    <dbReference type="NCBI Taxonomy" id="595589"/>
    <lineage>
        <taxon>Bacteria</taxon>
        <taxon>Pseudomonadati</taxon>
        <taxon>Pseudomonadota</taxon>
        <taxon>Alphaproteobacteria</taxon>
        <taxon>Rhodobacterales</taxon>
        <taxon>Roseobacteraceae</taxon>
        <taxon>Hasllibacter</taxon>
    </lineage>
</organism>
<evidence type="ECO:0000313" key="3">
    <source>
        <dbReference type="Proteomes" id="UP000238801"/>
    </source>
</evidence>
<sequence>MRAAILAPALLSLAACAGGGGGPAPNEMNVTQSGGGTFSGVAGSGWTDEELRENAFGVLCPAGRPVTELSVERAPDGSARFGGRCG</sequence>
<keyword evidence="1" id="KW-0732">Signal</keyword>
<dbReference type="OrthoDB" id="7876757at2"/>
<reference evidence="2 3" key="1">
    <citation type="submission" date="2018-03" db="EMBL/GenBank/DDBJ databases">
        <title>Genomic Encyclopedia of Archaeal and Bacterial Type Strains, Phase II (KMG-II): from individual species to whole genera.</title>
        <authorList>
            <person name="Goeker M."/>
        </authorList>
    </citation>
    <scope>NUCLEOTIDE SEQUENCE [LARGE SCALE GENOMIC DNA]</scope>
    <source>
        <strain evidence="2 3">DSM 29318</strain>
    </source>
</reference>
<evidence type="ECO:0008006" key="4">
    <source>
        <dbReference type="Google" id="ProtNLM"/>
    </source>
</evidence>
<comment type="caution">
    <text evidence="2">The sequence shown here is derived from an EMBL/GenBank/DDBJ whole genome shotgun (WGS) entry which is preliminary data.</text>
</comment>
<keyword evidence="3" id="KW-1185">Reference proteome</keyword>
<dbReference type="Proteomes" id="UP000238801">
    <property type="component" value="Unassembled WGS sequence"/>
</dbReference>